<gene>
    <name evidence="2" type="ORF">BT63DRAFT_416126</name>
</gene>
<dbReference type="Proteomes" id="UP000799302">
    <property type="component" value="Unassembled WGS sequence"/>
</dbReference>
<feature type="region of interest" description="Disordered" evidence="1">
    <location>
        <begin position="378"/>
        <end position="420"/>
    </location>
</feature>
<accession>A0A6A6U465</accession>
<sequence length="420" mass="46566">MVVVGTPVGSIFVVVIKPRRWPRAHAAPTSSAVEAHANVVDESLGERLGGNAALQADGRERMRLQPRVRSKPMRLSSMKAWESGLVVMPLSKRMAEKAWRTELECDHPAFWWCQTAMRWPKKRGSQSEYWSSDWLMMFVVAWPVATISSAIVAQAGEVCRWNACRHHLCSGDDAPDEGRKSLALRSRVRSKRKPVMFVDGMPVGTIFVVMMMPQTKAERAWRSDLECDRSASRQPRECVVKAHEVGSEVGQPQANGILGSVWGRPGNWSSGSPKSERYPRRRVGPTWKLVIRQPQECVVKAHEVGSEVGQPQANGILGGVWGRPGNWSSGSPKMKLANPRRTVSSEACGADLEIGRQAAPRVCRERRTGLVVKLANPKRRAESAYGPNLECGQGPGKSEDMPWRTGTLMVESDSDDEDRQ</sequence>
<protein>
    <submittedName>
        <fullName evidence="2">Uncharacterized protein</fullName>
    </submittedName>
</protein>
<proteinExistence type="predicted"/>
<dbReference type="EMBL" id="MU004238">
    <property type="protein sequence ID" value="KAF2667055.1"/>
    <property type="molecule type" value="Genomic_DNA"/>
</dbReference>
<evidence type="ECO:0000313" key="2">
    <source>
        <dbReference type="EMBL" id="KAF2667055.1"/>
    </source>
</evidence>
<evidence type="ECO:0000313" key="3">
    <source>
        <dbReference type="Proteomes" id="UP000799302"/>
    </source>
</evidence>
<dbReference type="AlphaFoldDB" id="A0A6A6U465"/>
<keyword evidence="3" id="KW-1185">Reference proteome</keyword>
<evidence type="ECO:0000256" key="1">
    <source>
        <dbReference type="SAM" id="MobiDB-lite"/>
    </source>
</evidence>
<reference evidence="2" key="1">
    <citation type="journal article" date="2020" name="Stud. Mycol.">
        <title>101 Dothideomycetes genomes: a test case for predicting lifestyles and emergence of pathogens.</title>
        <authorList>
            <person name="Haridas S."/>
            <person name="Albert R."/>
            <person name="Binder M."/>
            <person name="Bloem J."/>
            <person name="Labutti K."/>
            <person name="Salamov A."/>
            <person name="Andreopoulos B."/>
            <person name="Baker S."/>
            <person name="Barry K."/>
            <person name="Bills G."/>
            <person name="Bluhm B."/>
            <person name="Cannon C."/>
            <person name="Castanera R."/>
            <person name="Culley D."/>
            <person name="Daum C."/>
            <person name="Ezra D."/>
            <person name="Gonzalez J."/>
            <person name="Henrissat B."/>
            <person name="Kuo A."/>
            <person name="Liang C."/>
            <person name="Lipzen A."/>
            <person name="Lutzoni F."/>
            <person name="Magnuson J."/>
            <person name="Mondo S."/>
            <person name="Nolan M."/>
            <person name="Ohm R."/>
            <person name="Pangilinan J."/>
            <person name="Park H.-J."/>
            <person name="Ramirez L."/>
            <person name="Alfaro M."/>
            <person name="Sun H."/>
            <person name="Tritt A."/>
            <person name="Yoshinaga Y."/>
            <person name="Zwiers L.-H."/>
            <person name="Turgeon B."/>
            <person name="Goodwin S."/>
            <person name="Spatafora J."/>
            <person name="Crous P."/>
            <person name="Grigoriev I."/>
        </authorList>
    </citation>
    <scope>NUCLEOTIDE SEQUENCE</scope>
    <source>
        <strain evidence="2">CBS 115976</strain>
    </source>
</reference>
<feature type="region of interest" description="Disordered" evidence="1">
    <location>
        <begin position="254"/>
        <end position="280"/>
    </location>
</feature>
<organism evidence="2 3">
    <name type="scientific">Microthyrium microscopicum</name>
    <dbReference type="NCBI Taxonomy" id="703497"/>
    <lineage>
        <taxon>Eukaryota</taxon>
        <taxon>Fungi</taxon>
        <taxon>Dikarya</taxon>
        <taxon>Ascomycota</taxon>
        <taxon>Pezizomycotina</taxon>
        <taxon>Dothideomycetes</taxon>
        <taxon>Dothideomycetes incertae sedis</taxon>
        <taxon>Microthyriales</taxon>
        <taxon>Microthyriaceae</taxon>
        <taxon>Microthyrium</taxon>
    </lineage>
</organism>
<name>A0A6A6U465_9PEZI</name>